<dbReference type="InterPro" id="IPR054191">
    <property type="entry name" value="DUF6896"/>
</dbReference>
<evidence type="ECO:0000259" key="1">
    <source>
        <dbReference type="Pfam" id="PF21837"/>
    </source>
</evidence>
<dbReference type="OrthoDB" id="676223at2"/>
<comment type="caution">
    <text evidence="2">The sequence shown here is derived from an EMBL/GenBank/DDBJ whole genome shotgun (WGS) entry which is preliminary data.</text>
</comment>
<protein>
    <recommendedName>
        <fullName evidence="1">DUF6896 domain-containing protein</fullName>
    </recommendedName>
</protein>
<dbReference type="Proteomes" id="UP000240971">
    <property type="component" value="Unassembled WGS sequence"/>
</dbReference>
<dbReference type="AlphaFoldDB" id="A0A2P8H7X2"/>
<dbReference type="RefSeq" id="WP_106531539.1">
    <property type="nucleotide sequence ID" value="NZ_PYAW01000015.1"/>
</dbReference>
<organism evidence="2 3">
    <name type="scientific">Chitinophaga niastensis</name>
    <dbReference type="NCBI Taxonomy" id="536980"/>
    <lineage>
        <taxon>Bacteria</taxon>
        <taxon>Pseudomonadati</taxon>
        <taxon>Bacteroidota</taxon>
        <taxon>Chitinophagia</taxon>
        <taxon>Chitinophagales</taxon>
        <taxon>Chitinophagaceae</taxon>
        <taxon>Chitinophaga</taxon>
    </lineage>
</organism>
<name>A0A2P8H7X2_CHINA</name>
<evidence type="ECO:0000313" key="2">
    <source>
        <dbReference type="EMBL" id="PSL42294.1"/>
    </source>
</evidence>
<proteinExistence type="predicted"/>
<dbReference type="Pfam" id="PF21837">
    <property type="entry name" value="DUF6896"/>
    <property type="match status" value="1"/>
</dbReference>
<feature type="domain" description="DUF6896" evidence="1">
    <location>
        <begin position="5"/>
        <end position="126"/>
    </location>
</feature>
<dbReference type="EMBL" id="PYAW01000015">
    <property type="protein sequence ID" value="PSL42294.1"/>
    <property type="molecule type" value="Genomic_DNA"/>
</dbReference>
<reference evidence="2 3" key="1">
    <citation type="submission" date="2018-03" db="EMBL/GenBank/DDBJ databases">
        <title>Genomic Encyclopedia of Archaeal and Bacterial Type Strains, Phase II (KMG-II): from individual species to whole genera.</title>
        <authorList>
            <person name="Goeker M."/>
        </authorList>
    </citation>
    <scope>NUCLEOTIDE SEQUENCE [LARGE SCALE GENOMIC DNA]</scope>
    <source>
        <strain evidence="2 3">DSM 24859</strain>
    </source>
</reference>
<gene>
    <name evidence="2" type="ORF">CLV51_1152</name>
</gene>
<accession>A0A2P8H7X2</accession>
<evidence type="ECO:0000313" key="3">
    <source>
        <dbReference type="Proteomes" id="UP000240971"/>
    </source>
</evidence>
<sequence length="145" mass="17300">MEEVERYIYHFLQYVKTFHQFLVNEYNMEGYPSYNEAGKVFPRSGMFNIEGESFNYRYHGSGCTLMVDEVVIDYDLDILSENKIKISDWKFNRFIESYSKGTSKVLIDDLDKIFIQLVKKGVLEHKDPNILVFIINENFFQDYKL</sequence>
<keyword evidence="3" id="KW-1185">Reference proteome</keyword>